<dbReference type="Proteomes" id="UP000078532">
    <property type="component" value="Unassembled WGS sequence"/>
</dbReference>
<dbReference type="GO" id="GO:0140359">
    <property type="term" value="F:ABC-type transporter activity"/>
    <property type="evidence" value="ECO:0007669"/>
    <property type="project" value="InterPro"/>
</dbReference>
<reference evidence="2 3" key="1">
    <citation type="submission" date="2016-04" db="EMBL/GenBank/DDBJ databases">
        <authorList>
            <person name="Evans L.H."/>
            <person name="Alamgir A."/>
            <person name="Owens N."/>
            <person name="Weber N.D."/>
            <person name="Virtaneva K."/>
            <person name="Barbian K."/>
            <person name="Babar A."/>
            <person name="Rosenke K."/>
        </authorList>
    </citation>
    <scope>NUCLEOTIDE SEQUENCE [LARGE SCALE GENOMIC DNA]</scope>
    <source>
        <strain evidence="2 3">LMa1</strain>
    </source>
</reference>
<keyword evidence="1" id="KW-0472">Membrane</keyword>
<keyword evidence="1" id="KW-0812">Transmembrane</keyword>
<sequence length="276" mass="29784">MLTMILYTWREMLHRRVLAVTLLMVVAFLVLYGLAVRQLALHSGDLDPLAKSIVIPQIFSAGLYFGSFIVSFLAVFSALGAVSGEVENGTVYGLVATPVRRAEILLGKFLGYALALVVYAALFFLAIGAIVRGYTSLAPGGQGGALALFCLQPLVLLAVTVLGSTLLPTLANGILMFMLYAVAMVGGMLEQIGWLLHVQSLQQIGIISSLIMPVDALYRKIVYILLTPTATPLQALTQMGPFGAQVEPSVWMLVYTIAYLLVAVALAVRNFNRRDF</sequence>
<evidence type="ECO:0000256" key="1">
    <source>
        <dbReference type="SAM" id="Phobius"/>
    </source>
</evidence>
<accession>A0A1B7LBT2</accession>
<evidence type="ECO:0000313" key="3">
    <source>
        <dbReference type="Proteomes" id="UP000078532"/>
    </source>
</evidence>
<dbReference type="OrthoDB" id="5146022at2"/>
<feature type="transmembrane region" description="Helical" evidence="1">
    <location>
        <begin position="249"/>
        <end position="268"/>
    </location>
</feature>
<feature type="transmembrane region" description="Helical" evidence="1">
    <location>
        <begin position="61"/>
        <end position="82"/>
    </location>
</feature>
<dbReference type="RefSeq" id="WP_066670395.1">
    <property type="nucleotide sequence ID" value="NZ_LYVF01000185.1"/>
</dbReference>
<proteinExistence type="predicted"/>
<keyword evidence="1" id="KW-1133">Transmembrane helix</keyword>
<dbReference type="Pfam" id="PF12679">
    <property type="entry name" value="ABC2_membrane_2"/>
    <property type="match status" value="1"/>
</dbReference>
<keyword evidence="3" id="KW-1185">Reference proteome</keyword>
<evidence type="ECO:0000313" key="2">
    <source>
        <dbReference type="EMBL" id="OAT79950.1"/>
    </source>
</evidence>
<gene>
    <name evidence="2" type="ORF">A6M21_14180</name>
</gene>
<evidence type="ECO:0008006" key="4">
    <source>
        <dbReference type="Google" id="ProtNLM"/>
    </source>
</evidence>
<protein>
    <recommendedName>
        <fullName evidence="4">ABC transporter permease</fullName>
    </recommendedName>
</protein>
<feature type="transmembrane region" description="Helical" evidence="1">
    <location>
        <begin position="20"/>
        <end position="40"/>
    </location>
</feature>
<organism evidence="2 3">
    <name type="scientific">Desulfotomaculum copahuensis</name>
    <dbReference type="NCBI Taxonomy" id="1838280"/>
    <lineage>
        <taxon>Bacteria</taxon>
        <taxon>Bacillati</taxon>
        <taxon>Bacillota</taxon>
        <taxon>Clostridia</taxon>
        <taxon>Eubacteriales</taxon>
        <taxon>Desulfotomaculaceae</taxon>
        <taxon>Desulfotomaculum</taxon>
    </lineage>
</organism>
<feature type="transmembrane region" description="Helical" evidence="1">
    <location>
        <begin position="173"/>
        <end position="196"/>
    </location>
</feature>
<dbReference type="STRING" id="1838280.A6M21_14180"/>
<dbReference type="AlphaFoldDB" id="A0A1B7LBT2"/>
<dbReference type="EMBL" id="LYVF01000185">
    <property type="protein sequence ID" value="OAT79950.1"/>
    <property type="molecule type" value="Genomic_DNA"/>
</dbReference>
<name>A0A1B7LBT2_9FIRM</name>
<comment type="caution">
    <text evidence="2">The sequence shown here is derived from an EMBL/GenBank/DDBJ whole genome shotgun (WGS) entry which is preliminary data.</text>
</comment>
<dbReference type="PANTHER" id="PTHR43471">
    <property type="entry name" value="ABC TRANSPORTER PERMEASE"/>
    <property type="match status" value="1"/>
</dbReference>
<dbReference type="GO" id="GO:0005886">
    <property type="term" value="C:plasma membrane"/>
    <property type="evidence" value="ECO:0007669"/>
    <property type="project" value="UniProtKB-SubCell"/>
</dbReference>
<feature type="transmembrane region" description="Helical" evidence="1">
    <location>
        <begin position="143"/>
        <end position="167"/>
    </location>
</feature>
<feature type="transmembrane region" description="Helical" evidence="1">
    <location>
        <begin position="109"/>
        <end position="131"/>
    </location>
</feature>